<feature type="compositionally biased region" description="Low complexity" evidence="1">
    <location>
        <begin position="656"/>
        <end position="665"/>
    </location>
</feature>
<evidence type="ECO:0008006" key="5">
    <source>
        <dbReference type="Google" id="ProtNLM"/>
    </source>
</evidence>
<feature type="compositionally biased region" description="Polar residues" evidence="1">
    <location>
        <begin position="540"/>
        <end position="556"/>
    </location>
</feature>
<feature type="compositionally biased region" description="Basic residues" evidence="1">
    <location>
        <begin position="150"/>
        <end position="163"/>
    </location>
</feature>
<evidence type="ECO:0000256" key="2">
    <source>
        <dbReference type="SAM" id="SignalP"/>
    </source>
</evidence>
<reference evidence="3 4" key="1">
    <citation type="submission" date="2019-04" db="EMBL/GenBank/DDBJ databases">
        <title>Friends and foes A comparative genomics study of 23 Aspergillus species from section Flavi.</title>
        <authorList>
            <consortium name="DOE Joint Genome Institute"/>
            <person name="Kjaerbolling I."/>
            <person name="Vesth T."/>
            <person name="Frisvad J.C."/>
            <person name="Nybo J.L."/>
            <person name="Theobald S."/>
            <person name="Kildgaard S."/>
            <person name="Isbrandt T."/>
            <person name="Kuo A."/>
            <person name="Sato A."/>
            <person name="Lyhne E.K."/>
            <person name="Kogle M.E."/>
            <person name="Wiebenga A."/>
            <person name="Kun R.S."/>
            <person name="Lubbers R.J."/>
            <person name="Makela M.R."/>
            <person name="Barry K."/>
            <person name="Chovatia M."/>
            <person name="Clum A."/>
            <person name="Daum C."/>
            <person name="Haridas S."/>
            <person name="He G."/>
            <person name="LaButti K."/>
            <person name="Lipzen A."/>
            <person name="Mondo S."/>
            <person name="Riley R."/>
            <person name="Salamov A."/>
            <person name="Simmons B.A."/>
            <person name="Magnuson J.K."/>
            <person name="Henrissat B."/>
            <person name="Mortensen U.H."/>
            <person name="Larsen T.O."/>
            <person name="Devries R.P."/>
            <person name="Grigoriev I.V."/>
            <person name="Machida M."/>
            <person name="Baker S.E."/>
            <person name="Andersen M.R."/>
        </authorList>
    </citation>
    <scope>NUCLEOTIDE SEQUENCE [LARGE SCALE GENOMIC DNA]</scope>
    <source>
        <strain evidence="3 4">IBT 18842</strain>
    </source>
</reference>
<evidence type="ECO:0000313" key="4">
    <source>
        <dbReference type="Proteomes" id="UP000325780"/>
    </source>
</evidence>
<dbReference type="Proteomes" id="UP000325780">
    <property type="component" value="Unassembled WGS sequence"/>
</dbReference>
<feature type="region of interest" description="Disordered" evidence="1">
    <location>
        <begin position="361"/>
        <end position="424"/>
    </location>
</feature>
<feature type="compositionally biased region" description="Basic and acidic residues" evidence="1">
    <location>
        <begin position="123"/>
        <end position="143"/>
    </location>
</feature>
<organism evidence="3 4">
    <name type="scientific">Aspergillus avenaceus</name>
    <dbReference type="NCBI Taxonomy" id="36643"/>
    <lineage>
        <taxon>Eukaryota</taxon>
        <taxon>Fungi</taxon>
        <taxon>Dikarya</taxon>
        <taxon>Ascomycota</taxon>
        <taxon>Pezizomycotina</taxon>
        <taxon>Eurotiomycetes</taxon>
        <taxon>Eurotiomycetidae</taxon>
        <taxon>Eurotiales</taxon>
        <taxon>Aspergillaceae</taxon>
        <taxon>Aspergillus</taxon>
        <taxon>Aspergillus subgen. Circumdati</taxon>
    </lineage>
</organism>
<feature type="region of interest" description="Disordered" evidence="1">
    <location>
        <begin position="492"/>
        <end position="556"/>
    </location>
</feature>
<feature type="region of interest" description="Disordered" evidence="1">
    <location>
        <begin position="293"/>
        <end position="330"/>
    </location>
</feature>
<feature type="compositionally biased region" description="Basic residues" evidence="1">
    <location>
        <begin position="223"/>
        <end position="235"/>
    </location>
</feature>
<feature type="chain" id="PRO_5025013369" description="GPI anchored protein" evidence="2">
    <location>
        <begin position="20"/>
        <end position="698"/>
    </location>
</feature>
<evidence type="ECO:0000313" key="3">
    <source>
        <dbReference type="EMBL" id="KAE8150906.1"/>
    </source>
</evidence>
<feature type="region of interest" description="Disordered" evidence="1">
    <location>
        <begin position="61"/>
        <end position="190"/>
    </location>
</feature>
<feature type="region of interest" description="Disordered" evidence="1">
    <location>
        <begin position="221"/>
        <end position="263"/>
    </location>
</feature>
<dbReference type="AlphaFoldDB" id="A0A5N6TWZ3"/>
<protein>
    <recommendedName>
        <fullName evidence="5">GPI anchored protein</fullName>
    </recommendedName>
</protein>
<keyword evidence="4" id="KW-1185">Reference proteome</keyword>
<feature type="compositionally biased region" description="Pro residues" evidence="1">
    <location>
        <begin position="66"/>
        <end position="75"/>
    </location>
</feature>
<feature type="compositionally biased region" description="Basic and acidic residues" evidence="1">
    <location>
        <begin position="500"/>
        <end position="516"/>
    </location>
</feature>
<evidence type="ECO:0000256" key="1">
    <source>
        <dbReference type="SAM" id="MobiDB-lite"/>
    </source>
</evidence>
<dbReference type="OrthoDB" id="4366934at2759"/>
<gene>
    <name evidence="3" type="ORF">BDV25DRAFT_103425</name>
</gene>
<accession>A0A5N6TWZ3</accession>
<feature type="compositionally biased region" description="Basic and acidic residues" evidence="1">
    <location>
        <begin position="307"/>
        <end position="318"/>
    </location>
</feature>
<name>A0A5N6TWZ3_ASPAV</name>
<feature type="signal peptide" evidence="2">
    <location>
        <begin position="1"/>
        <end position="19"/>
    </location>
</feature>
<keyword evidence="2" id="KW-0732">Signal</keyword>
<proteinExistence type="predicted"/>
<sequence>MKGLQTGIPLAVLAAVARAQAIGGAHGIDTGNDAALEFSNDYYSEVNDFFKDDHSVDLDSDTHIVAPPPPPPIPHGGPHGGPPGHGGDHHRRRHVNPALISGPGGIDTGNDAAWENENTAASKVKDTVKDDHSIDIDEDKDIKIITPPPHKPHGPPHHGHGGPKGHGEHERRGVAPAINGPGGIDTGNDAGWKSSNDYYSEVNDKTIDDHSLDVDEDIDIVKKPARPPHHPHHRRSGAEKHEHPAPPAIGGSNGMDTGNIASFESENDYGSVVHDLYKDDHSVDIDKDTDIKHVHAEPPHHPHGGHHGHEGRDLREKPAPPAIGGAHGIDTANDVGLEFENDYYSEINDNFKDDHSVDVDKDTNILVHPPPVPPPHHKPHGHPGPKGPLGHKVHGGHEGHRKRAYQPPSGIGGSEGIDTGNDFGYSQTNAAASVTDDTYVDDHSVDADTDVNETIIAPPKPEKEHHQPQQPAPTCTTLIREVVHTITRTVPSAPTFSAQPHEHVEDPATHHEDHDSSVPNFIHHASTSSSAAHSDFDVPTHSTVNVPSHSSVDVPTHSSFDAPAASSTEHAMMLADVRGGQTPTNNAHGPATPTTHLHMALTSTQTVAHGSSYHMIPVYVPAPSSSGLHGVAQSTPSANIPVGVDGMHSSNRVMGSSRPSPSPSSQGVLFTGGAGALSPSTAVVSLVCGVMGVLAYML</sequence>
<feature type="compositionally biased region" description="Polar residues" evidence="1">
    <location>
        <begin position="254"/>
        <end position="263"/>
    </location>
</feature>
<feature type="compositionally biased region" description="Low complexity" evidence="1">
    <location>
        <begin position="523"/>
        <end position="533"/>
    </location>
</feature>
<feature type="compositionally biased region" description="Basic residues" evidence="1">
    <location>
        <begin position="375"/>
        <end position="404"/>
    </location>
</feature>
<dbReference type="EMBL" id="ML742082">
    <property type="protein sequence ID" value="KAE8150906.1"/>
    <property type="molecule type" value="Genomic_DNA"/>
</dbReference>
<feature type="region of interest" description="Disordered" evidence="1">
    <location>
        <begin position="647"/>
        <end position="667"/>
    </location>
</feature>